<dbReference type="Proteomes" id="UP000465241">
    <property type="component" value="Unassembled WGS sequence"/>
</dbReference>
<keyword evidence="2" id="KW-0472">Membrane</keyword>
<keyword evidence="2" id="KW-0812">Transmembrane</keyword>
<dbReference type="EMBL" id="BLKT01000003">
    <property type="protein sequence ID" value="GFG57770.1"/>
    <property type="molecule type" value="Genomic_DNA"/>
</dbReference>
<feature type="transmembrane region" description="Helical" evidence="2">
    <location>
        <begin position="260"/>
        <end position="277"/>
    </location>
</feature>
<keyword evidence="4" id="KW-0808">Transferase</keyword>
<dbReference type="Pfam" id="PF01757">
    <property type="entry name" value="Acyl_transf_3"/>
    <property type="match status" value="1"/>
</dbReference>
<feature type="transmembrane region" description="Helical" evidence="2">
    <location>
        <begin position="64"/>
        <end position="83"/>
    </location>
</feature>
<proteinExistence type="predicted"/>
<dbReference type="AlphaFoldDB" id="A0A7I9WKE1"/>
<feature type="transmembrane region" description="Helical" evidence="2">
    <location>
        <begin position="189"/>
        <end position="209"/>
    </location>
</feature>
<keyword evidence="4" id="KW-0012">Acyltransferase</keyword>
<gene>
    <name evidence="4" type="ORF">MMUR_19060</name>
</gene>
<reference evidence="4 5" key="1">
    <citation type="journal article" date="2019" name="Emerg. Microbes Infect.">
        <title>Comprehensive subspecies identification of 175 nontuberculous mycobacteria species based on 7547 genomic profiles.</title>
        <authorList>
            <person name="Matsumoto Y."/>
            <person name="Kinjo T."/>
            <person name="Motooka D."/>
            <person name="Nabeya D."/>
            <person name="Jung N."/>
            <person name="Uechi K."/>
            <person name="Horii T."/>
            <person name="Iida T."/>
            <person name="Fujita J."/>
            <person name="Nakamura S."/>
        </authorList>
    </citation>
    <scope>NUCLEOTIDE SEQUENCE [LARGE SCALE GENOMIC DNA]</scope>
    <source>
        <strain evidence="4 5">JCM 13392</strain>
    </source>
</reference>
<evidence type="ECO:0000256" key="1">
    <source>
        <dbReference type="SAM" id="MobiDB-lite"/>
    </source>
</evidence>
<feature type="transmembrane region" description="Helical" evidence="2">
    <location>
        <begin position="23"/>
        <end position="44"/>
    </location>
</feature>
<dbReference type="GO" id="GO:0016747">
    <property type="term" value="F:acyltransferase activity, transferring groups other than amino-acyl groups"/>
    <property type="evidence" value="ECO:0007669"/>
    <property type="project" value="InterPro"/>
</dbReference>
<feature type="region of interest" description="Disordered" evidence="1">
    <location>
        <begin position="422"/>
        <end position="474"/>
    </location>
</feature>
<evidence type="ECO:0000256" key="2">
    <source>
        <dbReference type="SAM" id="Phobius"/>
    </source>
</evidence>
<feature type="transmembrane region" description="Helical" evidence="2">
    <location>
        <begin position="133"/>
        <end position="154"/>
    </location>
</feature>
<feature type="transmembrane region" description="Helical" evidence="2">
    <location>
        <begin position="221"/>
        <end position="240"/>
    </location>
</feature>
<evidence type="ECO:0000259" key="3">
    <source>
        <dbReference type="Pfam" id="PF01757"/>
    </source>
</evidence>
<protein>
    <submittedName>
        <fullName evidence="4">Acyltransferase</fullName>
    </submittedName>
</protein>
<organism evidence="4 5">
    <name type="scientific">Mycolicibacterium murale</name>
    <dbReference type="NCBI Taxonomy" id="182220"/>
    <lineage>
        <taxon>Bacteria</taxon>
        <taxon>Bacillati</taxon>
        <taxon>Actinomycetota</taxon>
        <taxon>Actinomycetes</taxon>
        <taxon>Mycobacteriales</taxon>
        <taxon>Mycobacteriaceae</taxon>
        <taxon>Mycolicibacterium</taxon>
    </lineage>
</organism>
<dbReference type="InterPro" id="IPR002656">
    <property type="entry name" value="Acyl_transf_3_dom"/>
</dbReference>
<feature type="transmembrane region" description="Helical" evidence="2">
    <location>
        <begin position="103"/>
        <end position="121"/>
    </location>
</feature>
<feature type="transmembrane region" description="Helical" evidence="2">
    <location>
        <begin position="166"/>
        <end position="183"/>
    </location>
</feature>
<keyword evidence="5" id="KW-1185">Reference proteome</keyword>
<name>A0A7I9WKE1_9MYCO</name>
<feature type="compositionally biased region" description="Basic residues" evidence="1">
    <location>
        <begin position="439"/>
        <end position="448"/>
    </location>
</feature>
<evidence type="ECO:0000313" key="4">
    <source>
        <dbReference type="EMBL" id="GFG57770.1"/>
    </source>
</evidence>
<feature type="domain" description="Acyltransferase 3" evidence="3">
    <location>
        <begin position="19"/>
        <end position="350"/>
    </location>
</feature>
<sequence length="474" mass="50847">MGTPSPAEVAAQTPPHRDRAIDVIRIGALVGVVVGHTVMATSMIRDDVFLWGNLLTTSPALQALTWIFQIMPLFFFAGAAASVTSWQPGTAWGAWLMQRCRRLFRPVFSYLLFWAVTLTVLEQVLPVHVYEPIAGISVQLLWFLGAYVLMLAAMPALDRITSTGQLGAAVAAVYVLVMVIDAVRLHHPGLAALGFANMTAWLIPGMFGVAYRRGLLEGRAALRLAAAMLAVNLVLVLGPYELSLVGIEGQQLPNMAPPSLLMAGHAIMLCALAIAAAPALNRWAQRPRVWWCTAIGNSGAMTLYLWHMPALLLMHLGFDLVGLHRYPGEPNLLLLSVIQLAVMAVPVAAAFQALRPLENTPLPWWDAPVSTRHSAATGTALCVAGAALLMSVKWGLKDNGLYCMAVMLAALATARVLSRSCAGTPDGSPPGRAAWPAWLRRRGARHPNRTSPSSAPEPPGTCASCRPRGLLSRP</sequence>
<feature type="transmembrane region" description="Helical" evidence="2">
    <location>
        <begin position="375"/>
        <end position="393"/>
    </location>
</feature>
<keyword evidence="2" id="KW-1133">Transmembrane helix</keyword>
<accession>A0A7I9WKE1</accession>
<evidence type="ECO:0000313" key="5">
    <source>
        <dbReference type="Proteomes" id="UP000465241"/>
    </source>
</evidence>
<feature type="transmembrane region" description="Helical" evidence="2">
    <location>
        <begin position="332"/>
        <end position="354"/>
    </location>
</feature>
<comment type="caution">
    <text evidence="4">The sequence shown here is derived from an EMBL/GenBank/DDBJ whole genome shotgun (WGS) entry which is preliminary data.</text>
</comment>